<sequence length="24" mass="2716">MDLWEIATTNKVNEIRALEAGKGR</sequence>
<reference evidence="1 2" key="1">
    <citation type="journal article" date="2006" name="J. Bacteriol.">
        <title>Comparison of the genome sequence of the poultry pathogen Bordetella avium with those of B. bronchiseptica, B. pertussis, and B. parapertussis reveals extensive diversity in surface structures associated with host interaction.</title>
        <authorList>
            <person name="Sebaihia M."/>
            <person name="Preston A."/>
            <person name="Maskell D.J."/>
            <person name="Kuzmiak H."/>
            <person name="Connell T.D."/>
            <person name="King N.D."/>
            <person name="Orndorff P.E."/>
            <person name="Miyamoto D.M."/>
            <person name="Thomson N.R."/>
            <person name="Harris D."/>
            <person name="Goble A."/>
            <person name="Lord A."/>
            <person name="Murphy L."/>
            <person name="Quail M.A."/>
            <person name="Rutter S."/>
            <person name="Squares R."/>
            <person name="Squares S."/>
            <person name="Woodward J."/>
            <person name="Parkhill J."/>
            <person name="Temple L.M."/>
        </authorList>
    </citation>
    <scope>NUCLEOTIDE SEQUENCE [LARGE SCALE GENOMIC DNA]</scope>
    <source>
        <strain evidence="1 2">197N</strain>
    </source>
</reference>
<evidence type="ECO:0000313" key="2">
    <source>
        <dbReference type="Proteomes" id="UP000001977"/>
    </source>
</evidence>
<keyword evidence="2" id="KW-1185">Reference proteome</keyword>
<name>Q2L2V4_BORA1</name>
<proteinExistence type="predicted"/>
<dbReference type="AlphaFoldDB" id="Q2L2V4"/>
<protein>
    <submittedName>
        <fullName evidence="1">Phage protein</fullName>
    </submittedName>
</protein>
<accession>Q2L2V4</accession>
<dbReference type="EMBL" id="AM167904">
    <property type="protein sequence ID" value="CAJ48935.1"/>
    <property type="molecule type" value="Genomic_DNA"/>
</dbReference>
<evidence type="ECO:0000313" key="1">
    <source>
        <dbReference type="EMBL" id="CAJ48935.1"/>
    </source>
</evidence>
<organism evidence="1 2">
    <name type="scientific">Bordetella avium (strain 197N)</name>
    <dbReference type="NCBI Taxonomy" id="360910"/>
    <lineage>
        <taxon>Bacteria</taxon>
        <taxon>Pseudomonadati</taxon>
        <taxon>Pseudomonadota</taxon>
        <taxon>Betaproteobacteria</taxon>
        <taxon>Burkholderiales</taxon>
        <taxon>Alcaligenaceae</taxon>
        <taxon>Bordetella</taxon>
    </lineage>
</organism>
<dbReference type="HOGENOM" id="CLU_221749_0_0_4"/>
<gene>
    <name evidence="1" type="ordered locus">BAV1328</name>
</gene>
<dbReference type="KEGG" id="bav:BAV1328"/>
<dbReference type="Proteomes" id="UP000001977">
    <property type="component" value="Chromosome"/>
</dbReference>